<dbReference type="InterPro" id="IPR036174">
    <property type="entry name" value="Znf_Sec23_Sec24_sf"/>
</dbReference>
<dbReference type="SUPFAM" id="SSF82919">
    <property type="entry name" value="Zn-finger domain of Sec23/24"/>
    <property type="match status" value="1"/>
</dbReference>
<gene>
    <name evidence="1" type="ORF">GCM10010970_01350</name>
</gene>
<dbReference type="EMBL" id="BMLX01000001">
    <property type="protein sequence ID" value="GGP17748.1"/>
    <property type="molecule type" value="Genomic_DNA"/>
</dbReference>
<evidence type="ECO:0000313" key="2">
    <source>
        <dbReference type="Proteomes" id="UP000637267"/>
    </source>
</evidence>
<reference evidence="2" key="1">
    <citation type="journal article" date="2019" name="Int. J. Syst. Evol. Microbiol.">
        <title>The Global Catalogue of Microorganisms (GCM) 10K type strain sequencing project: providing services to taxonomists for standard genome sequencing and annotation.</title>
        <authorList>
            <consortium name="The Broad Institute Genomics Platform"/>
            <consortium name="The Broad Institute Genome Sequencing Center for Infectious Disease"/>
            <person name="Wu L."/>
            <person name="Ma J."/>
        </authorList>
    </citation>
    <scope>NUCLEOTIDE SEQUENCE [LARGE SCALE GENOMIC DNA]</scope>
    <source>
        <strain evidence="2">CGMCC 1.8859</strain>
    </source>
</reference>
<name>A0ABQ2P404_9NEIS</name>
<sequence>MWTCKECQAVLTPYEAPPDMDDEGVFFVCPLCSHKNSLQVIESPRKRKGDAIYLVQLDS</sequence>
<proteinExistence type="predicted"/>
<dbReference type="Proteomes" id="UP000637267">
    <property type="component" value="Unassembled WGS sequence"/>
</dbReference>
<accession>A0ABQ2P404</accession>
<organism evidence="1 2">
    <name type="scientific">Silvimonas iriomotensis</name>
    <dbReference type="NCBI Taxonomy" id="449662"/>
    <lineage>
        <taxon>Bacteria</taxon>
        <taxon>Pseudomonadati</taxon>
        <taxon>Pseudomonadota</taxon>
        <taxon>Betaproteobacteria</taxon>
        <taxon>Neisseriales</taxon>
        <taxon>Chitinibacteraceae</taxon>
        <taxon>Silvimonas</taxon>
    </lineage>
</organism>
<protein>
    <submittedName>
        <fullName evidence="1">Uncharacterized protein</fullName>
    </submittedName>
</protein>
<dbReference type="Gene3D" id="2.30.30.380">
    <property type="entry name" value="Zn-finger domain of Sec23/24"/>
    <property type="match status" value="1"/>
</dbReference>
<evidence type="ECO:0000313" key="1">
    <source>
        <dbReference type="EMBL" id="GGP17748.1"/>
    </source>
</evidence>
<comment type="caution">
    <text evidence="1">The sequence shown here is derived from an EMBL/GenBank/DDBJ whole genome shotgun (WGS) entry which is preliminary data.</text>
</comment>
<keyword evidence="2" id="KW-1185">Reference proteome</keyword>